<comment type="caution">
    <text evidence="1">The sequence shown here is derived from an EMBL/GenBank/DDBJ whole genome shotgun (WGS) entry which is preliminary data.</text>
</comment>
<organism evidence="1 2">
    <name type="scientific">Diplogelasinospora grovesii</name>
    <dbReference type="NCBI Taxonomy" id="303347"/>
    <lineage>
        <taxon>Eukaryota</taxon>
        <taxon>Fungi</taxon>
        <taxon>Dikarya</taxon>
        <taxon>Ascomycota</taxon>
        <taxon>Pezizomycotina</taxon>
        <taxon>Sordariomycetes</taxon>
        <taxon>Sordariomycetidae</taxon>
        <taxon>Sordariales</taxon>
        <taxon>Diplogelasinosporaceae</taxon>
        <taxon>Diplogelasinospora</taxon>
    </lineage>
</organism>
<dbReference type="SUPFAM" id="SSF54427">
    <property type="entry name" value="NTF2-like"/>
    <property type="match status" value="1"/>
</dbReference>
<gene>
    <name evidence="1" type="ORF">QBC46DRAFT_21228</name>
</gene>
<protein>
    <recommendedName>
        <fullName evidence="3">SnoaL-like domain-containing protein</fullName>
    </recommendedName>
</protein>
<name>A0AAN6S1T5_9PEZI</name>
<reference evidence="2" key="1">
    <citation type="journal article" date="2023" name="Mol. Phylogenet. Evol.">
        <title>Genome-scale phylogeny and comparative genomics of the fungal order Sordariales.</title>
        <authorList>
            <person name="Hensen N."/>
            <person name="Bonometti L."/>
            <person name="Westerberg I."/>
            <person name="Brannstrom I.O."/>
            <person name="Guillou S."/>
            <person name="Cros-Aarteil S."/>
            <person name="Calhoun S."/>
            <person name="Haridas S."/>
            <person name="Kuo A."/>
            <person name="Mondo S."/>
            <person name="Pangilinan J."/>
            <person name="Riley R."/>
            <person name="LaButti K."/>
            <person name="Andreopoulos B."/>
            <person name="Lipzen A."/>
            <person name="Chen C."/>
            <person name="Yan M."/>
            <person name="Daum C."/>
            <person name="Ng V."/>
            <person name="Clum A."/>
            <person name="Steindorff A."/>
            <person name="Ohm R.A."/>
            <person name="Martin F."/>
            <person name="Silar P."/>
            <person name="Natvig D.O."/>
            <person name="Lalanne C."/>
            <person name="Gautier V."/>
            <person name="Ament-Velasquez S.L."/>
            <person name="Kruys A."/>
            <person name="Hutchinson M.I."/>
            <person name="Powell A.J."/>
            <person name="Barry K."/>
            <person name="Miller A.N."/>
            <person name="Grigoriev I.V."/>
            <person name="Debuchy R."/>
            <person name="Gladieux P."/>
            <person name="Hiltunen Thoren M."/>
            <person name="Johannesson H."/>
        </authorList>
    </citation>
    <scope>NUCLEOTIDE SEQUENCE [LARGE SCALE GENOMIC DNA]</scope>
    <source>
        <strain evidence="2">CBS 340.73</strain>
    </source>
</reference>
<keyword evidence="2" id="KW-1185">Reference proteome</keyword>
<dbReference type="Proteomes" id="UP001303473">
    <property type="component" value="Unassembled WGS sequence"/>
</dbReference>
<accession>A0AAN6S1T5</accession>
<dbReference type="AlphaFoldDB" id="A0AAN6S1T5"/>
<dbReference type="EMBL" id="MU853870">
    <property type="protein sequence ID" value="KAK3936873.1"/>
    <property type="molecule type" value="Genomic_DNA"/>
</dbReference>
<dbReference type="InterPro" id="IPR032710">
    <property type="entry name" value="NTF2-like_dom_sf"/>
</dbReference>
<sequence>MTVTSFADDKVVYQAALASLFSGKPEDTESDLSRLFTPTFTQRDDDTTRDFPAFVAHIRWLREILPTGSVTLTVTQFLRDGAQLAERHDSTTTFPDGSVGRAETFQFAQLAEDGRIEWIVETVRHVQ</sequence>
<evidence type="ECO:0008006" key="3">
    <source>
        <dbReference type="Google" id="ProtNLM"/>
    </source>
</evidence>
<proteinExistence type="predicted"/>
<evidence type="ECO:0000313" key="2">
    <source>
        <dbReference type="Proteomes" id="UP001303473"/>
    </source>
</evidence>
<evidence type="ECO:0000313" key="1">
    <source>
        <dbReference type="EMBL" id="KAK3936873.1"/>
    </source>
</evidence>